<dbReference type="OrthoDB" id="9833584at2"/>
<dbReference type="AlphaFoldDB" id="A0A2V2LIM3"/>
<proteinExistence type="predicted"/>
<keyword evidence="1" id="KW-0732">Signal</keyword>
<organism evidence="2 3">
    <name type="scientific">Meridianimarinicoccus roseus</name>
    <dbReference type="NCBI Taxonomy" id="2072018"/>
    <lineage>
        <taxon>Bacteria</taxon>
        <taxon>Pseudomonadati</taxon>
        <taxon>Pseudomonadota</taxon>
        <taxon>Alphaproteobacteria</taxon>
        <taxon>Rhodobacterales</taxon>
        <taxon>Paracoccaceae</taxon>
        <taxon>Meridianimarinicoccus</taxon>
    </lineage>
</organism>
<name>A0A2V2LIM3_9RHOB</name>
<comment type="caution">
    <text evidence="2">The sequence shown here is derived from an EMBL/GenBank/DDBJ whole genome shotgun (WGS) entry which is preliminary data.</text>
</comment>
<accession>A0A2V2LIM3</accession>
<dbReference type="RefSeq" id="WP_109811303.1">
    <property type="nucleotide sequence ID" value="NZ_QGKU01000031.1"/>
</dbReference>
<gene>
    <name evidence="2" type="ORF">DKT77_08630</name>
</gene>
<feature type="chain" id="PRO_5016128566" description="Secreted protein" evidence="1">
    <location>
        <begin position="19"/>
        <end position="194"/>
    </location>
</feature>
<feature type="signal peptide" evidence="1">
    <location>
        <begin position="1"/>
        <end position="18"/>
    </location>
</feature>
<evidence type="ECO:0000256" key="1">
    <source>
        <dbReference type="SAM" id="SignalP"/>
    </source>
</evidence>
<evidence type="ECO:0000313" key="3">
    <source>
        <dbReference type="Proteomes" id="UP000245680"/>
    </source>
</evidence>
<reference evidence="2 3" key="1">
    <citation type="submission" date="2018-05" db="EMBL/GenBank/DDBJ databases">
        <title>Rhodobacteraceae gen. nov., sp. nov. isolated from sea water.</title>
        <authorList>
            <person name="Ren Y."/>
        </authorList>
    </citation>
    <scope>NUCLEOTIDE SEQUENCE [LARGE SCALE GENOMIC DNA]</scope>
    <source>
        <strain evidence="2 3">TG-679</strain>
    </source>
</reference>
<protein>
    <recommendedName>
        <fullName evidence="4">Secreted protein</fullName>
    </recommendedName>
</protein>
<evidence type="ECO:0008006" key="4">
    <source>
        <dbReference type="Google" id="ProtNLM"/>
    </source>
</evidence>
<sequence>MFKRTLAAALFLASPLLAATEDFEAFTTQNFPMPAGLTTNGFLFTATSAGTQAAVRIFDSATLSSYVLACDFSVGGNPCEQTLNILFPAATDTFSVDILAYDTLGSTATFRFDTPGGTDERNYTRVGSESIASVTFTGLGGATGVSIFSDDVAGLGYDNISTGSAVTPEVPLPAPLALLAGGICALGLTRRRRA</sequence>
<keyword evidence="3" id="KW-1185">Reference proteome</keyword>
<evidence type="ECO:0000313" key="2">
    <source>
        <dbReference type="EMBL" id="PWR02997.1"/>
    </source>
</evidence>
<dbReference type="Proteomes" id="UP000245680">
    <property type="component" value="Unassembled WGS sequence"/>
</dbReference>
<dbReference type="EMBL" id="QGKU01000031">
    <property type="protein sequence ID" value="PWR02997.1"/>
    <property type="molecule type" value="Genomic_DNA"/>
</dbReference>